<comment type="caution">
    <text evidence="3">The sequence shown here is derived from an EMBL/GenBank/DDBJ whole genome shotgun (WGS) entry which is preliminary data.</text>
</comment>
<keyword evidence="1" id="KW-0472">Membrane</keyword>
<name>A0A2M7RGH5_9BACT</name>
<feature type="transmembrane region" description="Helical" evidence="1">
    <location>
        <begin position="161"/>
        <end position="179"/>
    </location>
</feature>
<feature type="transmembrane region" description="Helical" evidence="1">
    <location>
        <begin position="100"/>
        <end position="118"/>
    </location>
</feature>
<feature type="domain" description="Heparan-alpha-glucosaminide N-acetyltransferase catalytic" evidence="2">
    <location>
        <begin position="1"/>
        <end position="192"/>
    </location>
</feature>
<feature type="transmembrane region" description="Helical" evidence="1">
    <location>
        <begin position="191"/>
        <end position="210"/>
    </location>
</feature>
<evidence type="ECO:0000313" key="4">
    <source>
        <dbReference type="Proteomes" id="UP000230238"/>
    </source>
</evidence>
<dbReference type="Proteomes" id="UP000230238">
    <property type="component" value="Unassembled WGS sequence"/>
</dbReference>
<dbReference type="InterPro" id="IPR012429">
    <property type="entry name" value="HGSNAT_cat"/>
</dbReference>
<evidence type="ECO:0000313" key="3">
    <source>
        <dbReference type="EMBL" id="PIY95446.1"/>
    </source>
</evidence>
<proteinExistence type="predicted"/>
<dbReference type="EMBL" id="PFME01000045">
    <property type="protein sequence ID" value="PIY95446.1"/>
    <property type="molecule type" value="Genomic_DNA"/>
</dbReference>
<accession>A0A2M7RGH5</accession>
<feature type="transmembrane region" description="Helical" evidence="1">
    <location>
        <begin position="7"/>
        <end position="23"/>
    </location>
</feature>
<keyword evidence="1" id="KW-1133">Transmembrane helix</keyword>
<feature type="transmembrane region" description="Helical" evidence="1">
    <location>
        <begin position="300"/>
        <end position="323"/>
    </location>
</feature>
<reference evidence="4" key="1">
    <citation type="submission" date="2017-09" db="EMBL/GenBank/DDBJ databases">
        <title>Depth-based differentiation of microbial function through sediment-hosted aquifers and enrichment of novel symbionts in the deep terrestrial subsurface.</title>
        <authorList>
            <person name="Probst A.J."/>
            <person name="Ladd B."/>
            <person name="Jarett J.K."/>
            <person name="Geller-Mcgrath D.E."/>
            <person name="Sieber C.M.K."/>
            <person name="Emerson J.B."/>
            <person name="Anantharaman K."/>
            <person name="Thomas B.C."/>
            <person name="Malmstrom R."/>
            <person name="Stieglmeier M."/>
            <person name="Klingl A."/>
            <person name="Woyke T."/>
            <person name="Ryan C.M."/>
            <person name="Banfield J.F."/>
        </authorList>
    </citation>
    <scope>NUCLEOTIDE SEQUENCE [LARGE SCALE GENOMIC DNA]</scope>
</reference>
<gene>
    <name evidence="3" type="ORF">COY65_03250</name>
</gene>
<feature type="transmembrane region" description="Helical" evidence="1">
    <location>
        <begin position="123"/>
        <end position="141"/>
    </location>
</feature>
<organism evidence="3 4">
    <name type="scientific">Candidatus Jorgensenbacteria bacterium CG_4_10_14_0_8_um_filter_39_13</name>
    <dbReference type="NCBI Taxonomy" id="1974589"/>
    <lineage>
        <taxon>Bacteria</taxon>
        <taxon>Candidatus Joergenseniibacteriota</taxon>
    </lineage>
</organism>
<dbReference type="Pfam" id="PF07786">
    <property type="entry name" value="HGSNAT_cat"/>
    <property type="match status" value="1"/>
</dbReference>
<keyword evidence="1" id="KW-0812">Transmembrane</keyword>
<dbReference type="AlphaFoldDB" id="A0A2M7RGH5"/>
<feature type="transmembrane region" description="Helical" evidence="1">
    <location>
        <begin position="43"/>
        <end position="62"/>
    </location>
</feature>
<feature type="transmembrane region" description="Helical" evidence="1">
    <location>
        <begin position="230"/>
        <end position="248"/>
    </location>
</feature>
<evidence type="ECO:0000259" key="2">
    <source>
        <dbReference type="Pfam" id="PF07786"/>
    </source>
</evidence>
<feature type="transmembrane region" description="Helical" evidence="1">
    <location>
        <begin position="269"/>
        <end position="288"/>
    </location>
</feature>
<sequence length="335" mass="38077">MDVVKFICVAAMVFIHAHIVLITDSYRIADTSGFFYTITDKLMFLGLFLTVLIALAGFIFRLNGDYEIKKTIKLAVFISFLGFFMNMATWGAGYTFSWNVLQLVGLSFVVIAILMKFFSVGKIFLLSSIVVLTAGPLRNLLSAFNNKYLINIFIGADNHFIFWPFFPWFGVVGFGFLFAHYQLKYKNSVKFRINAAVIGLGLMAIAFLRGEISPALDPNYVWSPSIFQPKIGWVLATIGFFCVLVVLGNSLFSKMSFKKYGIINSYSKGILWIYVTQMFVSSFLSFFIKEFFPMDKPSTAYFILPVFMLLFSWYVGALSIKLFQEKKLVIALKKI</sequence>
<protein>
    <recommendedName>
        <fullName evidence="2">Heparan-alpha-glucosaminide N-acetyltransferase catalytic domain-containing protein</fullName>
    </recommendedName>
</protein>
<feature type="transmembrane region" description="Helical" evidence="1">
    <location>
        <begin position="74"/>
        <end position="94"/>
    </location>
</feature>
<evidence type="ECO:0000256" key="1">
    <source>
        <dbReference type="SAM" id="Phobius"/>
    </source>
</evidence>